<feature type="compositionally biased region" description="Basic and acidic residues" evidence="1">
    <location>
        <begin position="825"/>
        <end position="850"/>
    </location>
</feature>
<keyword evidence="2" id="KW-1133">Transmembrane helix</keyword>
<reference evidence="5 6" key="1">
    <citation type="submission" date="2015-02" db="EMBL/GenBank/DDBJ databases">
        <authorList>
            <person name="Chooi Y.-H."/>
        </authorList>
    </citation>
    <scope>NUCLEOTIDE SEQUENCE [LARGE SCALE GENOMIC DNA]</scope>
    <source>
        <strain evidence="5">E3</strain>
    </source>
</reference>
<feature type="domain" description="CSC1/OSCA1-like cytosolic" evidence="4">
    <location>
        <begin position="210"/>
        <end position="363"/>
    </location>
</feature>
<dbReference type="PANTHER" id="PTHR13018">
    <property type="entry name" value="PROBABLE MEMBRANE PROTEIN DUF221-RELATED"/>
    <property type="match status" value="1"/>
</dbReference>
<sequence>MVNNRARVSAGKYSSASVAPATGEPGNQTPLASAPGDKHVVVDIGNNGDGGPAVSVQAAIEFRNRTCPHAKNTSGRPVPYPICAFEDFAQFGKGVLLYFTMLKKLAVAFLVMLVLSAPQIFMCWTSPNQEVRASGIKVEKTMLGGLPSTNSSTIALPFVGLQVDKREVGAVLTGLDILIIAYFVVFLWHLRRSFVKEVTLSNTTEITASDFTVRVQNLPPDLTDRMELFQFFQERWGKVADCVICFNDSELVQMYLQRAKLKHELVKIRAMDRPAAELEPEINKHNEKVEKFDEKLHKFKEAFKRVAVDAYVTFNASSSKDACLLQYPNTWASVLFMPDNLRFKGHRIKVLQAVEPSNILFHNLKYSEASRRLRRLTTFLATVALMAVSLIVIFKASQMQVELSHSQVQCDPNSVPTRRDALNGVGVDCYCASLTSTQLVEQSDVCGAYATGQVQAKLLSAMIAITVVIINVLLKTTVVALVRWEKHSTVSSQERAITLKLFMGLFINTGILNVLVNGDLSVIGLGSIFHGQYADFSTGWYGEVGTSLTFTMILNVFNPHIIPVIRIPLSALYRRFRGPRIKTQKELNELYAGKEFKLSDRYAAALNTLFVSLLYSSGLPVLLCTASLTFALAYLCDKVSLLRFYRTPPKLDEELAMFTLAISQYAIVLHTAIAIWIYTAPDVVPPIALGSSAVDNIINSQMRVGGIDDLYARIRNVNGYALLAVFILVTFGNLSRQVWQLRFCFRRRARFEVKKAEDDILDYFAALRHGIPIESYHMHDQSPYADAFLKTASLRQLQPEPPITEELAIAKAGKPTKKTKKKRTMSTDKSADEFKAPGEKNKAEKQDAHERKVTADFLDDKGMITVQCPTCAKLTNVLYVNGKAEQRFSCPFCGTVFSVA</sequence>
<dbReference type="InterPro" id="IPR027815">
    <property type="entry name" value="CSC1/OSCA1-like_cyt"/>
</dbReference>
<feature type="region of interest" description="Disordered" evidence="1">
    <location>
        <begin position="814"/>
        <end position="850"/>
    </location>
</feature>
<keyword evidence="2" id="KW-0472">Membrane</keyword>
<proteinExistence type="predicted"/>
<protein>
    <recommendedName>
        <fullName evidence="7">CSC1/OSCA1-like cytosolic domain-containing protein</fullName>
    </recommendedName>
</protein>
<dbReference type="STRING" id="37360.A0A0G4J1F8"/>
<feature type="transmembrane region" description="Helical" evidence="2">
    <location>
        <begin position="105"/>
        <end position="122"/>
    </location>
</feature>
<feature type="transmembrane region" description="Helical" evidence="2">
    <location>
        <begin position="376"/>
        <end position="394"/>
    </location>
</feature>
<accession>A0A0G4J1F8</accession>
<keyword evidence="6" id="KW-1185">Reference proteome</keyword>
<evidence type="ECO:0000256" key="2">
    <source>
        <dbReference type="SAM" id="Phobius"/>
    </source>
</evidence>
<feature type="transmembrane region" description="Helical" evidence="2">
    <location>
        <begin position="496"/>
        <end position="516"/>
    </location>
</feature>
<keyword evidence="2" id="KW-0812">Transmembrane</keyword>
<dbReference type="OrthoDB" id="291748at2759"/>
<feature type="compositionally biased region" description="Basic residues" evidence="1">
    <location>
        <begin position="814"/>
        <end position="824"/>
    </location>
</feature>
<evidence type="ECO:0000256" key="1">
    <source>
        <dbReference type="SAM" id="MobiDB-lite"/>
    </source>
</evidence>
<feature type="domain" description="Anoctamin transmembrane" evidence="3">
    <location>
        <begin position="365"/>
        <end position="509"/>
    </location>
</feature>
<feature type="transmembrane region" description="Helical" evidence="2">
    <location>
        <begin position="168"/>
        <end position="190"/>
    </location>
</feature>
<feature type="transmembrane region" description="Helical" evidence="2">
    <location>
        <begin position="458"/>
        <end position="484"/>
    </location>
</feature>
<gene>
    <name evidence="5" type="ORF">PBRA_002026</name>
</gene>
<dbReference type="Proteomes" id="UP000039324">
    <property type="component" value="Unassembled WGS sequence"/>
</dbReference>
<dbReference type="PANTHER" id="PTHR13018:SF135">
    <property type="entry name" value="CSC1_OSCA1-LIKE 7TM REGION DOMAIN-CONTAINING PROTEIN"/>
    <property type="match status" value="1"/>
</dbReference>
<dbReference type="OMA" id="WIRISNS"/>
<organism evidence="5 6">
    <name type="scientific">Plasmodiophora brassicae</name>
    <name type="common">Clubroot disease agent</name>
    <dbReference type="NCBI Taxonomy" id="37360"/>
    <lineage>
        <taxon>Eukaryota</taxon>
        <taxon>Sar</taxon>
        <taxon>Rhizaria</taxon>
        <taxon>Endomyxa</taxon>
        <taxon>Phytomyxea</taxon>
        <taxon>Plasmodiophorida</taxon>
        <taxon>Plasmodiophoridae</taxon>
        <taxon>Plasmodiophora</taxon>
    </lineage>
</organism>
<dbReference type="Pfam" id="PF14703">
    <property type="entry name" value="PHM7_cyt"/>
    <property type="match status" value="1"/>
</dbReference>
<dbReference type="GO" id="GO:0005886">
    <property type="term" value="C:plasma membrane"/>
    <property type="evidence" value="ECO:0007669"/>
    <property type="project" value="TreeGrafter"/>
</dbReference>
<feature type="transmembrane region" description="Helical" evidence="2">
    <location>
        <begin position="609"/>
        <end position="635"/>
    </location>
</feature>
<feature type="region of interest" description="Disordered" evidence="1">
    <location>
        <begin position="14"/>
        <end position="35"/>
    </location>
</feature>
<evidence type="ECO:0000259" key="4">
    <source>
        <dbReference type="Pfam" id="PF14703"/>
    </source>
</evidence>
<dbReference type="EMBL" id="CDSF01000112">
    <property type="protein sequence ID" value="CEP01420.1"/>
    <property type="molecule type" value="Genomic_DNA"/>
</dbReference>
<dbReference type="Pfam" id="PF04547">
    <property type="entry name" value="Anoctamin"/>
    <property type="match status" value="1"/>
</dbReference>
<dbReference type="AlphaFoldDB" id="A0A0G4J1F8"/>
<evidence type="ECO:0000313" key="5">
    <source>
        <dbReference type="EMBL" id="CEP01420.1"/>
    </source>
</evidence>
<evidence type="ECO:0008006" key="7">
    <source>
        <dbReference type="Google" id="ProtNLM"/>
    </source>
</evidence>
<dbReference type="GO" id="GO:0005227">
    <property type="term" value="F:calcium-activated cation channel activity"/>
    <property type="evidence" value="ECO:0007669"/>
    <property type="project" value="InterPro"/>
</dbReference>
<name>A0A0G4J1F8_PLABS</name>
<feature type="transmembrane region" description="Helical" evidence="2">
    <location>
        <begin position="720"/>
        <end position="739"/>
    </location>
</feature>
<feature type="transmembrane region" description="Helical" evidence="2">
    <location>
        <begin position="655"/>
        <end position="678"/>
    </location>
</feature>
<evidence type="ECO:0000259" key="3">
    <source>
        <dbReference type="Pfam" id="PF04547"/>
    </source>
</evidence>
<dbReference type="InterPro" id="IPR049452">
    <property type="entry name" value="Anoctamin_TM"/>
</dbReference>
<dbReference type="InterPro" id="IPR045122">
    <property type="entry name" value="Csc1-like"/>
</dbReference>
<evidence type="ECO:0000313" key="6">
    <source>
        <dbReference type="Proteomes" id="UP000039324"/>
    </source>
</evidence>